<feature type="compositionally biased region" description="Low complexity" evidence="5">
    <location>
        <begin position="427"/>
        <end position="443"/>
    </location>
</feature>
<evidence type="ECO:0000256" key="4">
    <source>
        <dbReference type="ARBA" id="ARBA00023136"/>
    </source>
</evidence>
<dbReference type="Pfam" id="PF07264">
    <property type="entry name" value="EI24"/>
    <property type="match status" value="1"/>
</dbReference>
<accession>A0A4P9XAL3</accession>
<organism evidence="7 8">
    <name type="scientific">Caulochytrium protostelioides</name>
    <dbReference type="NCBI Taxonomy" id="1555241"/>
    <lineage>
        <taxon>Eukaryota</taxon>
        <taxon>Fungi</taxon>
        <taxon>Fungi incertae sedis</taxon>
        <taxon>Chytridiomycota</taxon>
        <taxon>Chytridiomycota incertae sedis</taxon>
        <taxon>Chytridiomycetes</taxon>
        <taxon>Caulochytriales</taxon>
        <taxon>Caulochytriaceae</taxon>
        <taxon>Caulochytrium</taxon>
    </lineage>
</organism>
<proteinExistence type="predicted"/>
<comment type="subcellular location">
    <subcellularLocation>
        <location evidence="1">Membrane</location>
        <topology evidence="1">Multi-pass membrane protein</topology>
    </subcellularLocation>
</comment>
<dbReference type="InterPro" id="IPR059112">
    <property type="entry name" value="CysZ/EI24"/>
</dbReference>
<feature type="transmembrane region" description="Helical" evidence="6">
    <location>
        <begin position="306"/>
        <end position="325"/>
    </location>
</feature>
<evidence type="ECO:0000313" key="8">
    <source>
        <dbReference type="Proteomes" id="UP000274922"/>
    </source>
</evidence>
<dbReference type="PANTHER" id="PTHR21389">
    <property type="entry name" value="P53 INDUCED PROTEIN"/>
    <property type="match status" value="1"/>
</dbReference>
<keyword evidence="8" id="KW-1185">Reference proteome</keyword>
<feature type="compositionally biased region" description="Low complexity" evidence="5">
    <location>
        <begin position="511"/>
        <end position="549"/>
    </location>
</feature>
<evidence type="ECO:0000256" key="5">
    <source>
        <dbReference type="SAM" id="MobiDB-lite"/>
    </source>
</evidence>
<protein>
    <recommendedName>
        <fullName evidence="9">EI24-domain-containing protein</fullName>
    </recommendedName>
</protein>
<feature type="region of interest" description="Disordered" evidence="5">
    <location>
        <begin position="420"/>
        <end position="552"/>
    </location>
</feature>
<gene>
    <name evidence="7" type="ORF">CXG81DRAFT_18172</name>
</gene>
<evidence type="ECO:0000256" key="1">
    <source>
        <dbReference type="ARBA" id="ARBA00004141"/>
    </source>
</evidence>
<keyword evidence="2 6" id="KW-0812">Transmembrane</keyword>
<evidence type="ECO:0008006" key="9">
    <source>
        <dbReference type="Google" id="ProtNLM"/>
    </source>
</evidence>
<feature type="transmembrane region" description="Helical" evidence="6">
    <location>
        <begin position="184"/>
        <end position="210"/>
    </location>
</feature>
<dbReference type="GO" id="GO:0016236">
    <property type="term" value="P:macroautophagy"/>
    <property type="evidence" value="ECO:0007669"/>
    <property type="project" value="TreeGrafter"/>
</dbReference>
<feature type="compositionally biased region" description="Low complexity" evidence="5">
    <location>
        <begin position="7"/>
        <end position="20"/>
    </location>
</feature>
<feature type="region of interest" description="Disordered" evidence="5">
    <location>
        <begin position="735"/>
        <end position="786"/>
    </location>
</feature>
<name>A0A4P9XAL3_9FUNG</name>
<dbReference type="GO" id="GO:0016020">
    <property type="term" value="C:membrane"/>
    <property type="evidence" value="ECO:0007669"/>
    <property type="project" value="UniProtKB-SubCell"/>
</dbReference>
<evidence type="ECO:0000256" key="3">
    <source>
        <dbReference type="ARBA" id="ARBA00022989"/>
    </source>
</evidence>
<feature type="compositionally biased region" description="Low complexity" evidence="5">
    <location>
        <begin position="63"/>
        <end position="76"/>
    </location>
</feature>
<evidence type="ECO:0000256" key="6">
    <source>
        <dbReference type="SAM" id="Phobius"/>
    </source>
</evidence>
<keyword evidence="3 6" id="KW-1133">Transmembrane helix</keyword>
<feature type="compositionally biased region" description="Gly residues" evidence="5">
    <location>
        <begin position="678"/>
        <end position="687"/>
    </location>
</feature>
<evidence type="ECO:0000313" key="7">
    <source>
        <dbReference type="EMBL" id="RKP02131.1"/>
    </source>
</evidence>
<feature type="region of interest" description="Disordered" evidence="5">
    <location>
        <begin position="1"/>
        <end position="105"/>
    </location>
</feature>
<feature type="transmembrane region" description="Helical" evidence="6">
    <location>
        <begin position="251"/>
        <end position="273"/>
    </location>
</feature>
<reference evidence="8" key="1">
    <citation type="journal article" date="2018" name="Nat. Microbiol.">
        <title>Leveraging single-cell genomics to expand the fungal tree of life.</title>
        <authorList>
            <person name="Ahrendt S.R."/>
            <person name="Quandt C.A."/>
            <person name="Ciobanu D."/>
            <person name="Clum A."/>
            <person name="Salamov A."/>
            <person name="Andreopoulos B."/>
            <person name="Cheng J.F."/>
            <person name="Woyke T."/>
            <person name="Pelin A."/>
            <person name="Henrissat B."/>
            <person name="Reynolds N.K."/>
            <person name="Benny G.L."/>
            <person name="Smith M.E."/>
            <person name="James T.Y."/>
            <person name="Grigoriev I.V."/>
        </authorList>
    </citation>
    <scope>NUCLEOTIDE SEQUENCE [LARGE SCALE GENOMIC DNA]</scope>
    <source>
        <strain evidence="8">ATCC 52028</strain>
    </source>
</reference>
<dbReference type="AlphaFoldDB" id="A0A4P9XAL3"/>
<sequence>MGPPSAPAAASSAAKGPPKSILKNPLPSPGPPSAVTAVGDATRSSAASPQHLDPASTIRRRGPAAASAASHAPAGHGDPEQTARRSRRSSWADPPDPAGHRLSNRYPDAAGVAASLRSRASAAASSIAASETAAATGRRLAWTASLACHAEAGWQGMVDACAWPKALITIYGSRAVSTKVVQCMLLNGVLFVGSIAVFHGAILPVTHWLLGRHVRTLMARHAQPSLSERGFDATEHVASLWISQYDRFLSLVYYLLWIYPIYLISLALNNAWYHEIAVNAYRLYVGEPVAKPASYDGLLSYVASEVYRALLLLNYLVIAIVIDAVVPYFGRALSFCAFCWLASLYTFEYHFAYKGWPLDHRLAYIERHWAYFLGFGMPLSAATFFLSPTLQQGIYALLFPMTCLNHPPATRRAGEACCGAAETSTDPSSASMAPSRAPSAARANGGHAGPSRSPSPSPSSSPSPAVSSSPMAPVIRAPAGPRLKTSAAIGRPFRSPLIARPPPDNVTPHDPAVAPSAPSRVPRGAVRSSPPLAAAGSPAASAPSRPPVSQRVVAHQRGVRRGFVAPRITPSAATASSLPLLATRSTRVPGRRGHQQSLGHPALDALAARQRDLAQANRQLAQEVTRLRLVARYAGQADEGARLVALAERWRGAAQACLAFLRDKVGVVDVAALKAGRSGNGGGGGGYYDTDPPAPHAAGGMAGSRDGASTASHPSRDPAASAAWLDSWGWDDAQASCGVMDPPASLRRPHRDDDDNSGGDGGIDGNDNAGRNGMDSDDGAEDEPSNAPRMLTLKEMAAMCGVQVTDLGDYDEAGDVFV</sequence>
<dbReference type="GO" id="GO:0005783">
    <property type="term" value="C:endoplasmic reticulum"/>
    <property type="evidence" value="ECO:0007669"/>
    <property type="project" value="TreeGrafter"/>
</dbReference>
<feature type="transmembrane region" description="Helical" evidence="6">
    <location>
        <begin position="369"/>
        <end position="387"/>
    </location>
</feature>
<dbReference type="EMBL" id="ML014151">
    <property type="protein sequence ID" value="RKP02131.1"/>
    <property type="molecule type" value="Genomic_DNA"/>
</dbReference>
<dbReference type="OrthoDB" id="266518at2759"/>
<dbReference type="PANTHER" id="PTHR21389:SF0">
    <property type="entry name" value="ETOPOSIDE-INDUCED PROTEIN 2.4 HOMOLOG"/>
    <property type="match status" value="1"/>
</dbReference>
<evidence type="ECO:0000256" key="2">
    <source>
        <dbReference type="ARBA" id="ARBA00022692"/>
    </source>
</evidence>
<feature type="compositionally biased region" description="Acidic residues" evidence="5">
    <location>
        <begin position="775"/>
        <end position="784"/>
    </location>
</feature>
<feature type="region of interest" description="Disordered" evidence="5">
    <location>
        <begin position="675"/>
        <end position="718"/>
    </location>
</feature>
<keyword evidence="4 6" id="KW-0472">Membrane</keyword>
<dbReference type="STRING" id="1555241.A0A4P9XAL3"/>
<dbReference type="Proteomes" id="UP000274922">
    <property type="component" value="Unassembled WGS sequence"/>
</dbReference>